<name>A0A1E7L9J1_9ACTN</name>
<sequence>MSFPSHAVDRASADRASGARTADRHGTHRLTRGICAREREDSAVHARLLGLELFRRDRLTSSAGEAELPASIGAEEVLAVARAVLCPEEGRCILVGPGSDDGLPALGQRPWQTAAPVAAPSG</sequence>
<feature type="region of interest" description="Disordered" evidence="1">
    <location>
        <begin position="1"/>
        <end position="30"/>
    </location>
</feature>
<dbReference type="AlphaFoldDB" id="A0A1E7L9J1"/>
<proteinExistence type="predicted"/>
<gene>
    <name evidence="2" type="ORF">AN218_05885</name>
</gene>
<evidence type="ECO:0000313" key="3">
    <source>
        <dbReference type="Proteomes" id="UP000176005"/>
    </source>
</evidence>
<protein>
    <submittedName>
        <fullName evidence="2">Uncharacterized protein</fullName>
    </submittedName>
</protein>
<evidence type="ECO:0000313" key="2">
    <source>
        <dbReference type="EMBL" id="OEV12912.1"/>
    </source>
</evidence>
<dbReference type="EMBL" id="LJGW01000110">
    <property type="protein sequence ID" value="OEV12912.1"/>
    <property type="molecule type" value="Genomic_DNA"/>
</dbReference>
<organism evidence="2 3">
    <name type="scientific">Streptomyces nanshensis</name>
    <dbReference type="NCBI Taxonomy" id="518642"/>
    <lineage>
        <taxon>Bacteria</taxon>
        <taxon>Bacillati</taxon>
        <taxon>Actinomycetota</taxon>
        <taxon>Actinomycetes</taxon>
        <taxon>Kitasatosporales</taxon>
        <taxon>Streptomycetaceae</taxon>
        <taxon>Streptomyces</taxon>
    </lineage>
</organism>
<reference evidence="2 3" key="1">
    <citation type="journal article" date="2016" name="Front. Microbiol.">
        <title>Comparative Genomics Analysis of Streptomyces Species Reveals Their Adaptation to the Marine Environment and Their Diversity at the Genomic Level.</title>
        <authorList>
            <person name="Tian X."/>
            <person name="Zhang Z."/>
            <person name="Yang T."/>
            <person name="Chen M."/>
            <person name="Li J."/>
            <person name="Chen F."/>
            <person name="Yang J."/>
            <person name="Li W."/>
            <person name="Zhang B."/>
            <person name="Zhang Z."/>
            <person name="Wu J."/>
            <person name="Zhang C."/>
            <person name="Long L."/>
            <person name="Xiao J."/>
        </authorList>
    </citation>
    <scope>NUCLEOTIDE SEQUENCE [LARGE SCALE GENOMIC DNA]</scope>
    <source>
        <strain evidence="2 3">SCSIO 10429</strain>
    </source>
</reference>
<accession>A0A1E7L9J1</accession>
<keyword evidence="3" id="KW-1185">Reference proteome</keyword>
<comment type="caution">
    <text evidence="2">The sequence shown here is derived from an EMBL/GenBank/DDBJ whole genome shotgun (WGS) entry which is preliminary data.</text>
</comment>
<evidence type="ECO:0000256" key="1">
    <source>
        <dbReference type="SAM" id="MobiDB-lite"/>
    </source>
</evidence>
<dbReference type="Proteomes" id="UP000176005">
    <property type="component" value="Unassembled WGS sequence"/>
</dbReference>